<dbReference type="PANTHER" id="PTHR33219:SF14">
    <property type="entry name" value="PROTEIN COFACTOR ASSEMBLY OF COMPLEX C SUBUNIT B CCB3, CHLOROPLASTIC-RELATED"/>
    <property type="match status" value="1"/>
</dbReference>
<evidence type="ECO:0000313" key="4">
    <source>
        <dbReference type="Proteomes" id="UP000008544"/>
    </source>
</evidence>
<dbReference type="Pfam" id="PF02325">
    <property type="entry name" value="CCB3_YggT"/>
    <property type="match status" value="1"/>
</dbReference>
<reference evidence="4" key="1">
    <citation type="submission" date="2007-10" db="EMBL/GenBank/DDBJ databases">
        <title>Complete sequence of chromosome of Desulforudis audaxviator MP104C.</title>
        <authorList>
            <person name="Copeland A."/>
            <person name="Lucas S."/>
            <person name="Lapidus A."/>
            <person name="Barry K."/>
            <person name="Glavina del Rio T."/>
            <person name="Dalin E."/>
            <person name="Tice H."/>
            <person name="Bruce D."/>
            <person name="Pitluck S."/>
            <person name="Lowry S.R."/>
            <person name="Larimer F."/>
            <person name="Land M.L."/>
            <person name="Hauser L."/>
            <person name="Kyrpides N."/>
            <person name="Ivanova N.N."/>
            <person name="Richardson P."/>
        </authorList>
    </citation>
    <scope>NUCLEOTIDE SEQUENCE [LARGE SCALE GENOMIC DNA]</scope>
    <source>
        <strain evidence="4">MP104C</strain>
    </source>
</reference>
<evidence type="ECO:0000256" key="1">
    <source>
        <dbReference type="ARBA" id="ARBA00010894"/>
    </source>
</evidence>
<dbReference type="InterPro" id="IPR003425">
    <property type="entry name" value="CCB3/YggT"/>
</dbReference>
<sequence length="84" mass="9663">MNFLVDVINTAFSVYTLLIISRILLSWIPHNPYNPVVRFIYDLTDPYLNIFRRVIPPLGMIDISPIVAILVLSLIRLVIITLLI</sequence>
<dbReference type="KEGG" id="dau:Daud_1411"/>
<comment type="similarity">
    <text evidence="1">Belongs to the YggT family.</text>
</comment>
<evidence type="ECO:0008006" key="5">
    <source>
        <dbReference type="Google" id="ProtNLM"/>
    </source>
</evidence>
<organism evidence="3 4">
    <name type="scientific">Desulforudis audaxviator (strain MP104C)</name>
    <dbReference type="NCBI Taxonomy" id="477974"/>
    <lineage>
        <taxon>Bacteria</taxon>
        <taxon>Bacillati</taxon>
        <taxon>Bacillota</taxon>
        <taxon>Clostridia</taxon>
        <taxon>Thermoanaerobacterales</taxon>
        <taxon>Candidatus Desulforudaceae</taxon>
        <taxon>Candidatus Desulforudis</taxon>
    </lineage>
</organism>
<dbReference type="Proteomes" id="UP000008544">
    <property type="component" value="Chromosome"/>
</dbReference>
<feature type="transmembrane region" description="Helical" evidence="2">
    <location>
        <begin position="7"/>
        <end position="28"/>
    </location>
</feature>
<keyword evidence="2" id="KW-1133">Transmembrane helix</keyword>
<name>B1I4A9_DESAP</name>
<evidence type="ECO:0000313" key="3">
    <source>
        <dbReference type="EMBL" id="ACA59919.1"/>
    </source>
</evidence>
<feature type="transmembrane region" description="Helical" evidence="2">
    <location>
        <begin position="63"/>
        <end position="83"/>
    </location>
</feature>
<dbReference type="PANTHER" id="PTHR33219">
    <property type="entry name" value="YLMG HOMOLOG PROTEIN 2, CHLOROPLASTIC"/>
    <property type="match status" value="1"/>
</dbReference>
<keyword evidence="2" id="KW-0472">Membrane</keyword>
<keyword evidence="2" id="KW-0812">Transmembrane</keyword>
<protein>
    <recommendedName>
        <fullName evidence="5">YggT family protein</fullName>
    </recommendedName>
</protein>
<gene>
    <name evidence="3" type="ordered locus">Daud_1411</name>
</gene>
<dbReference type="OrthoDB" id="283553at2"/>
<dbReference type="GO" id="GO:0016020">
    <property type="term" value="C:membrane"/>
    <property type="evidence" value="ECO:0007669"/>
    <property type="project" value="InterPro"/>
</dbReference>
<dbReference type="RefSeq" id="WP_012302504.1">
    <property type="nucleotide sequence ID" value="NC_010424.1"/>
</dbReference>
<evidence type="ECO:0000256" key="2">
    <source>
        <dbReference type="SAM" id="Phobius"/>
    </source>
</evidence>
<dbReference type="STRING" id="477974.Daud_1411"/>
<reference evidence="3 4" key="2">
    <citation type="journal article" date="2008" name="Science">
        <title>Environmental genomics reveals a single-species ecosystem deep within Earth.</title>
        <authorList>
            <person name="Chivian D."/>
            <person name="Brodie E.L."/>
            <person name="Alm E.J."/>
            <person name="Culley D.E."/>
            <person name="Dehal P.S."/>
            <person name="Desantis T.Z."/>
            <person name="Gihring T.M."/>
            <person name="Lapidus A."/>
            <person name="Lin L.H."/>
            <person name="Lowry S.R."/>
            <person name="Moser D.P."/>
            <person name="Richardson P.M."/>
            <person name="Southam G."/>
            <person name="Wanger G."/>
            <person name="Pratt L.M."/>
            <person name="Andersen G.L."/>
            <person name="Hazen T.C."/>
            <person name="Brockman F.J."/>
            <person name="Arkin A.P."/>
            <person name="Onstott T.C."/>
        </authorList>
    </citation>
    <scope>NUCLEOTIDE SEQUENCE [LARGE SCALE GENOMIC DNA]</scope>
    <source>
        <strain evidence="3 4">MP104C</strain>
    </source>
</reference>
<dbReference type="HOGENOM" id="CLU_136788_4_0_9"/>
<proteinExistence type="inferred from homology"/>
<dbReference type="EMBL" id="CP000860">
    <property type="protein sequence ID" value="ACA59919.1"/>
    <property type="molecule type" value="Genomic_DNA"/>
</dbReference>
<keyword evidence="4" id="KW-1185">Reference proteome</keyword>
<dbReference type="AlphaFoldDB" id="B1I4A9"/>
<accession>B1I4A9</accession>
<dbReference type="eggNOG" id="COG0762">
    <property type="taxonomic scope" value="Bacteria"/>
</dbReference>